<evidence type="ECO:0000259" key="1">
    <source>
        <dbReference type="Pfam" id="PF08241"/>
    </source>
</evidence>
<dbReference type="EMBL" id="CP006850">
    <property type="protein sequence ID" value="AHH21496.1"/>
    <property type="molecule type" value="Genomic_DNA"/>
</dbReference>
<reference evidence="2 3" key="1">
    <citation type="journal article" date="2014" name="Appl. Environ. Microbiol.">
        <title>Insights into the Microbial Degradation of Rubber and Gutta-Percha by Analysis of the Complete Genome of Nocardia nova SH22a.</title>
        <authorList>
            <person name="Luo Q."/>
            <person name="Hiessl S."/>
            <person name="Poehlein A."/>
            <person name="Daniel R."/>
            <person name="Steinbuchel A."/>
        </authorList>
    </citation>
    <scope>NUCLEOTIDE SEQUENCE [LARGE SCALE GENOMIC DNA]</scope>
    <source>
        <strain evidence="2">SH22a</strain>
    </source>
</reference>
<accession>W5TWE7</accession>
<evidence type="ECO:0000313" key="3">
    <source>
        <dbReference type="Proteomes" id="UP000019150"/>
    </source>
</evidence>
<dbReference type="SUPFAM" id="SSF53335">
    <property type="entry name" value="S-adenosyl-L-methionine-dependent methyltransferases"/>
    <property type="match status" value="1"/>
</dbReference>
<dbReference type="CDD" id="cd02440">
    <property type="entry name" value="AdoMet_MTases"/>
    <property type="match status" value="1"/>
</dbReference>
<dbReference type="InterPro" id="IPR050508">
    <property type="entry name" value="Methyltransf_Superfamily"/>
</dbReference>
<dbReference type="eggNOG" id="COG2226">
    <property type="taxonomic scope" value="Bacteria"/>
</dbReference>
<dbReference type="RefSeq" id="WP_025352799.1">
    <property type="nucleotide sequence ID" value="NZ_CP006850.1"/>
</dbReference>
<proteinExistence type="predicted"/>
<dbReference type="GO" id="GO:0008757">
    <property type="term" value="F:S-adenosylmethionine-dependent methyltransferase activity"/>
    <property type="evidence" value="ECO:0007669"/>
    <property type="project" value="InterPro"/>
</dbReference>
<keyword evidence="3" id="KW-1185">Reference proteome</keyword>
<sequence>MSIGDTTHDGPSADETLIRALDAAETLPTASELRAASYELLHLPPAGAVVDIGCGAGCAVSELTRRGYRAVGVDAGAPMIATARHRWPGADFRIGDATSLPLESDSMHGYRADKVFHELADPAAVLAEARRVLKPGGRIVLLGQDWDALIIDSDRPELTRTVVAARADAITNPRAARRYRNTLLDNGFTEVSVEVRTGICTDARMLPMLTRLADTAAAVGATTPDEAAGWIAEQTRRCERDRLLLAVPMFLAAGTLGRDVR</sequence>
<name>W5TWE7_9NOCA</name>
<dbReference type="AlphaFoldDB" id="W5TWE7"/>
<gene>
    <name evidence="2" type="ORF">NONO_c67290</name>
</gene>
<dbReference type="Gene3D" id="3.40.50.150">
    <property type="entry name" value="Vaccinia Virus protein VP39"/>
    <property type="match status" value="1"/>
</dbReference>
<protein>
    <submittedName>
        <fullName evidence="2">Putative methyltransferase</fullName>
    </submittedName>
</protein>
<dbReference type="Proteomes" id="UP000019150">
    <property type="component" value="Chromosome"/>
</dbReference>
<keyword evidence="2" id="KW-0489">Methyltransferase</keyword>
<dbReference type="PANTHER" id="PTHR42912:SF93">
    <property type="entry name" value="N6-ADENOSINE-METHYLTRANSFERASE TMT1A"/>
    <property type="match status" value="1"/>
</dbReference>
<evidence type="ECO:0000313" key="2">
    <source>
        <dbReference type="EMBL" id="AHH21496.1"/>
    </source>
</evidence>
<dbReference type="PANTHER" id="PTHR42912">
    <property type="entry name" value="METHYLTRANSFERASE"/>
    <property type="match status" value="1"/>
</dbReference>
<dbReference type="KEGG" id="nno:NONO_c67290"/>
<dbReference type="InterPro" id="IPR013216">
    <property type="entry name" value="Methyltransf_11"/>
</dbReference>
<dbReference type="OrthoDB" id="65624at2"/>
<dbReference type="PATRIC" id="fig|1415166.3.peg.6911"/>
<dbReference type="HOGENOM" id="CLU_062440_3_0_11"/>
<dbReference type="GO" id="GO:0032259">
    <property type="term" value="P:methylation"/>
    <property type="evidence" value="ECO:0007669"/>
    <property type="project" value="UniProtKB-KW"/>
</dbReference>
<dbReference type="STRING" id="1415166.NONO_c67290"/>
<dbReference type="InterPro" id="IPR029063">
    <property type="entry name" value="SAM-dependent_MTases_sf"/>
</dbReference>
<dbReference type="Pfam" id="PF08241">
    <property type="entry name" value="Methyltransf_11"/>
    <property type="match status" value="1"/>
</dbReference>
<feature type="domain" description="Methyltransferase type 11" evidence="1">
    <location>
        <begin position="50"/>
        <end position="141"/>
    </location>
</feature>
<organism evidence="2 3">
    <name type="scientific">Nocardia nova SH22a</name>
    <dbReference type="NCBI Taxonomy" id="1415166"/>
    <lineage>
        <taxon>Bacteria</taxon>
        <taxon>Bacillati</taxon>
        <taxon>Actinomycetota</taxon>
        <taxon>Actinomycetes</taxon>
        <taxon>Mycobacteriales</taxon>
        <taxon>Nocardiaceae</taxon>
        <taxon>Nocardia</taxon>
    </lineage>
</organism>
<keyword evidence="2" id="KW-0808">Transferase</keyword>